<comment type="caution">
    <text evidence="2">The sequence shown here is derived from an EMBL/GenBank/DDBJ whole genome shotgun (WGS) entry which is preliminary data.</text>
</comment>
<sequence>MLFFFISSVFTRSTLIRLQHNGSYVGFDPIKEGFVLSTKYEAPSWDIVPVSQIPSRYSIMFEGKAWDMENNSTMILKRPSNTPTQEFEIVDNLGNGFNIKYMDSCIEYTGIPSAPLGKAICDGNPNQVFELEGWLPPARSLGLSYSSSRSGGGMISSSRSYSSSRSSIGSKSSFS</sequence>
<evidence type="ECO:0000256" key="1">
    <source>
        <dbReference type="SAM" id="MobiDB-lite"/>
    </source>
</evidence>
<dbReference type="Proteomes" id="UP001516464">
    <property type="component" value="Unassembled WGS sequence"/>
</dbReference>
<gene>
    <name evidence="2" type="ORF">TCON_0569</name>
</gene>
<accession>A0ABQ7I1H9</accession>
<evidence type="ECO:0000313" key="3">
    <source>
        <dbReference type="Proteomes" id="UP001516464"/>
    </source>
</evidence>
<dbReference type="EMBL" id="SBIQ01000022">
    <property type="protein sequence ID" value="KAF7684246.1"/>
    <property type="molecule type" value="Genomic_DNA"/>
</dbReference>
<evidence type="ECO:0000313" key="2">
    <source>
        <dbReference type="EMBL" id="KAF7684246.1"/>
    </source>
</evidence>
<dbReference type="CDD" id="cd00161">
    <property type="entry name" value="beta-trefoil_Ricin-like"/>
    <property type="match status" value="1"/>
</dbReference>
<proteinExistence type="predicted"/>
<feature type="region of interest" description="Disordered" evidence="1">
    <location>
        <begin position="145"/>
        <end position="175"/>
    </location>
</feature>
<protein>
    <submittedName>
        <fullName evidence="2">Uncharacterized protein</fullName>
    </submittedName>
</protein>
<keyword evidence="3" id="KW-1185">Reference proteome</keyword>
<name>A0ABQ7I1H9_9MICR</name>
<reference evidence="2 3" key="1">
    <citation type="submission" date="2019-01" db="EMBL/GenBank/DDBJ databases">
        <title>Genomes sequencing and comparative genomics of infectious freshwater microsporidia, Cucumispora dikerogammari and Thelohania contejeani.</title>
        <authorList>
            <person name="Cormier A."/>
            <person name="Giraud I."/>
            <person name="Wattier R."/>
            <person name="Teixeira M."/>
            <person name="Grandjean F."/>
            <person name="Rigaud T."/>
            <person name="Cordaux R."/>
        </authorList>
    </citation>
    <scope>NUCLEOTIDE SEQUENCE [LARGE SCALE GENOMIC DNA]</scope>
    <source>
        <strain evidence="2">T1</strain>
        <tissue evidence="2">Spores</tissue>
    </source>
</reference>
<organism evidence="2 3">
    <name type="scientific">Astathelohania contejeani</name>
    <dbReference type="NCBI Taxonomy" id="164912"/>
    <lineage>
        <taxon>Eukaryota</taxon>
        <taxon>Fungi</taxon>
        <taxon>Fungi incertae sedis</taxon>
        <taxon>Microsporidia</taxon>
        <taxon>Astathelohaniidae</taxon>
        <taxon>Astathelohania</taxon>
    </lineage>
</organism>